<name>A0ABC9G8Y0_9POAL</name>
<dbReference type="Proteomes" id="UP001497457">
    <property type="component" value="Chromosome 8b"/>
</dbReference>
<dbReference type="EMBL" id="OZ075118">
    <property type="protein sequence ID" value="CAL5088594.1"/>
    <property type="molecule type" value="Genomic_DNA"/>
</dbReference>
<reference evidence="3" key="1">
    <citation type="submission" date="2024-06" db="EMBL/GenBank/DDBJ databases">
        <authorList>
            <person name="Ryan C."/>
        </authorList>
    </citation>
    <scope>NUCLEOTIDE SEQUENCE [LARGE SCALE GENOMIC DNA]</scope>
</reference>
<keyword evidence="3" id="KW-1185">Reference proteome</keyword>
<evidence type="ECO:0000313" key="2">
    <source>
        <dbReference type="EMBL" id="CAL5088594.1"/>
    </source>
</evidence>
<dbReference type="Pfam" id="PF03478">
    <property type="entry name" value="Beta-prop_KIB1-4"/>
    <property type="match status" value="1"/>
</dbReference>
<accession>A0ABC9G8Y0</accession>
<evidence type="ECO:0000259" key="1">
    <source>
        <dbReference type="Pfam" id="PF03478"/>
    </source>
</evidence>
<dbReference type="PANTHER" id="PTHR33127">
    <property type="entry name" value="TRANSMEMBRANE PROTEIN"/>
    <property type="match status" value="1"/>
</dbReference>
<dbReference type="PANTHER" id="PTHR33127:SF5">
    <property type="entry name" value="TRANSMEMBRANE PROTEIN"/>
    <property type="match status" value="1"/>
</dbReference>
<reference evidence="2 3" key="2">
    <citation type="submission" date="2024-10" db="EMBL/GenBank/DDBJ databases">
        <authorList>
            <person name="Ryan C."/>
        </authorList>
    </citation>
    <scope>NUCLEOTIDE SEQUENCE [LARGE SCALE GENOMIC DNA]</scope>
</reference>
<dbReference type="InterPro" id="IPR005174">
    <property type="entry name" value="KIB1-4_b-propeller"/>
</dbReference>
<gene>
    <name evidence="2" type="ORF">URODEC1_LOCUS112907</name>
</gene>
<organism evidence="2 3">
    <name type="scientific">Urochloa decumbens</name>
    <dbReference type="NCBI Taxonomy" id="240449"/>
    <lineage>
        <taxon>Eukaryota</taxon>
        <taxon>Viridiplantae</taxon>
        <taxon>Streptophyta</taxon>
        <taxon>Embryophyta</taxon>
        <taxon>Tracheophyta</taxon>
        <taxon>Spermatophyta</taxon>
        <taxon>Magnoliopsida</taxon>
        <taxon>Liliopsida</taxon>
        <taxon>Poales</taxon>
        <taxon>Poaceae</taxon>
        <taxon>PACMAD clade</taxon>
        <taxon>Panicoideae</taxon>
        <taxon>Panicodae</taxon>
        <taxon>Paniceae</taxon>
        <taxon>Melinidinae</taxon>
        <taxon>Urochloa</taxon>
    </lineage>
</organism>
<evidence type="ECO:0000313" key="3">
    <source>
        <dbReference type="Proteomes" id="UP001497457"/>
    </source>
</evidence>
<proteinExistence type="predicted"/>
<protein>
    <recommendedName>
        <fullName evidence="1">KIB1-4 beta-propeller domain-containing protein</fullName>
    </recommendedName>
</protein>
<sequence length="352" mass="37979">MAAAGEEADGAASPLDRRLAPLLLFDRDGIKTADATHQAIDGDATLFFYSIPSKQLLRRRVAEMEGHRYWTTPQGWLVMASRTSPVTFLWDPFTGARIDLPADLDGFLRGDGPKRCLLSSSNPVAADQDCLVLVVDLAKTVLWHCRLGNAGGDDDGGGRWLKHEYDFAAAGGGATLNGVLGAMRRLTSVGGKFFTSLVNKVVALDFSPAAGPQFAAIPADMNKTARRRPPSGGVSTTELVESQGSLFCVSFSFSDLHMRFVAGMGVFKLDLAAQAWVRAESLGGRAFLVHDGFGASLDPQEVGLKGDCVYYCMRNDKGLYVHDMERGTTTLRDPSPYLGDHCCTTKFLMPTC</sequence>
<feature type="domain" description="KIB1-4 beta-propeller" evidence="1">
    <location>
        <begin position="48"/>
        <end position="320"/>
    </location>
</feature>
<dbReference type="AlphaFoldDB" id="A0ABC9G8Y0"/>